<dbReference type="CDD" id="cd00452">
    <property type="entry name" value="KDPG_aldolase"/>
    <property type="match status" value="1"/>
</dbReference>
<dbReference type="InterPro" id="IPR000887">
    <property type="entry name" value="Aldlse_KDPG_KHG"/>
</dbReference>
<gene>
    <name evidence="9" type="ORF">C942_01941</name>
</gene>
<comment type="catalytic activity">
    <reaction evidence="1">
        <text>2-dehydro-3-deoxy-6-phospho-D-gluconate = D-glyceraldehyde 3-phosphate + pyruvate</text>
        <dbReference type="Rhea" id="RHEA:17089"/>
        <dbReference type="ChEBI" id="CHEBI:15361"/>
        <dbReference type="ChEBI" id="CHEBI:57569"/>
        <dbReference type="ChEBI" id="CHEBI:59776"/>
        <dbReference type="EC" id="4.1.2.14"/>
    </reaction>
</comment>
<dbReference type="PATRIC" id="fig|1056511.3.peg.3017"/>
<dbReference type="PANTHER" id="PTHR30246">
    <property type="entry name" value="2-KETO-3-DEOXY-6-PHOSPHOGLUCONATE ALDOLASE"/>
    <property type="match status" value="1"/>
</dbReference>
<reference evidence="9 10" key="1">
    <citation type="submission" date="2012-12" db="EMBL/GenBank/DDBJ databases">
        <title>Genome Assembly of Photobacterium sp. AK15.</title>
        <authorList>
            <person name="Khatri I."/>
            <person name="Vaidya B."/>
            <person name="Srinivas T.N.R."/>
            <person name="Subramanian S."/>
            <person name="Pinnaka A."/>
        </authorList>
    </citation>
    <scope>NUCLEOTIDE SEQUENCE [LARGE SCALE GENOMIC DNA]</scope>
    <source>
        <strain evidence="9 10">AK15</strain>
    </source>
</reference>
<proteinExistence type="inferred from homology"/>
<dbReference type="Proteomes" id="UP000011134">
    <property type="component" value="Unassembled WGS sequence"/>
</dbReference>
<dbReference type="OrthoDB" id="9805177at2"/>
<evidence type="ECO:0000256" key="2">
    <source>
        <dbReference type="ARBA" id="ARBA00004736"/>
    </source>
</evidence>
<evidence type="ECO:0000256" key="7">
    <source>
        <dbReference type="ARBA" id="ARBA00023270"/>
    </source>
</evidence>
<comment type="pathway">
    <text evidence="2">Carbohydrate acid metabolism; 2-dehydro-3-deoxy-D-gluconate degradation; D-glyceraldehyde 3-phosphate and pyruvate from 2-dehydro-3-deoxy-D-gluconate: step 2/2.</text>
</comment>
<dbReference type="InterPro" id="IPR013785">
    <property type="entry name" value="Aldolase_TIM"/>
</dbReference>
<name>L8J7T4_9GAMM</name>
<dbReference type="RefSeq" id="WP_007466927.1">
    <property type="nucleotide sequence ID" value="NZ_AMZO01000021.1"/>
</dbReference>
<dbReference type="Pfam" id="PF01081">
    <property type="entry name" value="Aldolase"/>
    <property type="match status" value="1"/>
</dbReference>
<dbReference type="NCBIfam" id="TIGR01182">
    <property type="entry name" value="eda"/>
    <property type="match status" value="1"/>
</dbReference>
<evidence type="ECO:0000313" key="10">
    <source>
        <dbReference type="Proteomes" id="UP000011134"/>
    </source>
</evidence>
<dbReference type="SUPFAM" id="SSF51569">
    <property type="entry name" value="Aldolase"/>
    <property type="match status" value="1"/>
</dbReference>
<organism evidence="9 10">
    <name type="scientific">Photobacterium marinum</name>
    <dbReference type="NCBI Taxonomy" id="1056511"/>
    <lineage>
        <taxon>Bacteria</taxon>
        <taxon>Pseudomonadati</taxon>
        <taxon>Pseudomonadota</taxon>
        <taxon>Gammaproteobacteria</taxon>
        <taxon>Vibrionales</taxon>
        <taxon>Vibrionaceae</taxon>
        <taxon>Photobacterium</taxon>
    </lineage>
</organism>
<sequence>MPQTLLEKLKKFKVVPVIQIDDVEQAVPLAKTLVENGLPVAEVTFRTEAAEEAIRKMREAYPDMCIGAGTVLNSGQVDRAKDAGAEFIVAPGLNPNTVRYCQQQGIAMVPGVNNPSQIEQAMELGLTFLKFFPAEASGGINMIKALLAPYVDVEMMPTGGISKSNVGAYLATDRVACCGGTWMVAPALINAGDWEEIGRLVREAVELVNQ</sequence>
<dbReference type="PROSITE" id="PS00159">
    <property type="entry name" value="ALDOLASE_KDPG_KHG_1"/>
    <property type="match status" value="1"/>
</dbReference>
<dbReference type="AlphaFoldDB" id="L8J7T4"/>
<comment type="caution">
    <text evidence="9">The sequence shown here is derived from an EMBL/GenBank/DDBJ whole genome shotgun (WGS) entry which is preliminary data.</text>
</comment>
<evidence type="ECO:0000256" key="8">
    <source>
        <dbReference type="ARBA" id="ARBA00023277"/>
    </source>
</evidence>
<evidence type="ECO:0000256" key="4">
    <source>
        <dbReference type="ARBA" id="ARBA00011233"/>
    </source>
</evidence>
<dbReference type="InterPro" id="IPR031338">
    <property type="entry name" value="KDPG/KHG_AS_2"/>
</dbReference>
<dbReference type="EMBL" id="AMZO01000021">
    <property type="protein sequence ID" value="ELR64851.1"/>
    <property type="molecule type" value="Genomic_DNA"/>
</dbReference>
<evidence type="ECO:0000256" key="6">
    <source>
        <dbReference type="ARBA" id="ARBA00023239"/>
    </source>
</evidence>
<comment type="subunit">
    <text evidence="4">Homotrimer.</text>
</comment>
<evidence type="ECO:0000256" key="5">
    <source>
        <dbReference type="ARBA" id="ARBA00013063"/>
    </source>
</evidence>
<dbReference type="Gene3D" id="3.20.20.70">
    <property type="entry name" value="Aldolase class I"/>
    <property type="match status" value="1"/>
</dbReference>
<evidence type="ECO:0000313" key="9">
    <source>
        <dbReference type="EMBL" id="ELR64851.1"/>
    </source>
</evidence>
<accession>L8J7T4</accession>
<dbReference type="InterPro" id="IPR031337">
    <property type="entry name" value="KDPG/KHG_AS_1"/>
</dbReference>
<evidence type="ECO:0000256" key="3">
    <source>
        <dbReference type="ARBA" id="ARBA00006906"/>
    </source>
</evidence>
<dbReference type="PROSITE" id="PS00160">
    <property type="entry name" value="ALDOLASE_KDPG_KHG_2"/>
    <property type="match status" value="1"/>
</dbReference>
<dbReference type="GO" id="GO:0008675">
    <property type="term" value="F:2-dehydro-3-deoxy-phosphogluconate aldolase activity"/>
    <property type="evidence" value="ECO:0007669"/>
    <property type="project" value="UniProtKB-EC"/>
</dbReference>
<dbReference type="EC" id="4.1.2.14" evidence="5"/>
<evidence type="ECO:0000256" key="1">
    <source>
        <dbReference type="ARBA" id="ARBA00000654"/>
    </source>
</evidence>
<comment type="similarity">
    <text evidence="3">Belongs to the KHG/KDPG aldolase family.</text>
</comment>
<keyword evidence="10" id="KW-1185">Reference proteome</keyword>
<dbReference type="NCBIfam" id="NF004325">
    <property type="entry name" value="PRK05718.1"/>
    <property type="match status" value="1"/>
</dbReference>
<protein>
    <recommendedName>
        <fullName evidence="5">2-dehydro-3-deoxy-phosphogluconate aldolase</fullName>
        <ecNumber evidence="5">4.1.2.14</ecNumber>
    </recommendedName>
</protein>
<dbReference type="PANTHER" id="PTHR30246:SF1">
    <property type="entry name" value="2-DEHYDRO-3-DEOXY-6-PHOSPHOGALACTONATE ALDOLASE-RELATED"/>
    <property type="match status" value="1"/>
</dbReference>
<keyword evidence="8" id="KW-0119">Carbohydrate metabolism</keyword>
<keyword evidence="6" id="KW-0456">Lyase</keyword>
<keyword evidence="7" id="KW-0704">Schiff base</keyword>